<keyword evidence="5 8" id="KW-0472">Membrane</keyword>
<evidence type="ECO:0000256" key="5">
    <source>
        <dbReference type="ARBA" id="ARBA00023136"/>
    </source>
</evidence>
<evidence type="ECO:0000256" key="8">
    <source>
        <dbReference type="SAM" id="Phobius"/>
    </source>
</evidence>
<dbReference type="Gene3D" id="1.20.1070.10">
    <property type="entry name" value="Rhodopsin 7-helix transmembrane proteins"/>
    <property type="match status" value="1"/>
</dbReference>
<dbReference type="PANTHER" id="PTHR24240">
    <property type="entry name" value="OPSIN"/>
    <property type="match status" value="1"/>
</dbReference>
<evidence type="ECO:0000313" key="11">
    <source>
        <dbReference type="Proteomes" id="UP000275408"/>
    </source>
</evidence>
<dbReference type="PRINTS" id="PR00237">
    <property type="entry name" value="GPCRRHODOPSN"/>
</dbReference>
<feature type="transmembrane region" description="Helical" evidence="8">
    <location>
        <begin position="176"/>
        <end position="198"/>
    </location>
</feature>
<dbReference type="GO" id="GO:0004930">
    <property type="term" value="F:G protein-coupled receptor activity"/>
    <property type="evidence" value="ECO:0007669"/>
    <property type="project" value="UniProtKB-KW"/>
</dbReference>
<evidence type="ECO:0000259" key="9">
    <source>
        <dbReference type="PROSITE" id="PS50262"/>
    </source>
</evidence>
<dbReference type="SUPFAM" id="SSF81321">
    <property type="entry name" value="Family A G protein-coupled receptor-like"/>
    <property type="match status" value="1"/>
</dbReference>
<keyword evidence="6" id="KW-0675">Receptor</keyword>
<evidence type="ECO:0000313" key="10">
    <source>
        <dbReference type="EMBL" id="RMX57919.1"/>
    </source>
</evidence>
<feature type="transmembrane region" description="Helical" evidence="8">
    <location>
        <begin position="49"/>
        <end position="70"/>
    </location>
</feature>
<evidence type="ECO:0000256" key="6">
    <source>
        <dbReference type="ARBA" id="ARBA00023170"/>
    </source>
</evidence>
<evidence type="ECO:0000256" key="3">
    <source>
        <dbReference type="ARBA" id="ARBA00022989"/>
    </source>
</evidence>
<dbReference type="EMBL" id="RCHS01000573">
    <property type="protein sequence ID" value="RMX57919.1"/>
    <property type="molecule type" value="Genomic_DNA"/>
</dbReference>
<dbReference type="InterPro" id="IPR017452">
    <property type="entry name" value="GPCR_Rhodpsn_7TM"/>
</dbReference>
<keyword evidence="2 8" id="KW-0812">Transmembrane</keyword>
<keyword evidence="7" id="KW-0807">Transducer</keyword>
<accession>A0A3M6UWE7</accession>
<proteinExistence type="predicted"/>
<dbReference type="Pfam" id="PF00001">
    <property type="entry name" value="7tm_1"/>
    <property type="match status" value="1"/>
</dbReference>
<dbReference type="Proteomes" id="UP000275408">
    <property type="component" value="Unassembled WGS sequence"/>
</dbReference>
<dbReference type="AlphaFoldDB" id="A0A3M6UWE7"/>
<organism evidence="10 11">
    <name type="scientific">Pocillopora damicornis</name>
    <name type="common">Cauliflower coral</name>
    <name type="synonym">Millepora damicornis</name>
    <dbReference type="NCBI Taxonomy" id="46731"/>
    <lineage>
        <taxon>Eukaryota</taxon>
        <taxon>Metazoa</taxon>
        <taxon>Cnidaria</taxon>
        <taxon>Anthozoa</taxon>
        <taxon>Hexacorallia</taxon>
        <taxon>Scleractinia</taxon>
        <taxon>Astrocoeniina</taxon>
        <taxon>Pocilloporidae</taxon>
        <taxon>Pocillopora</taxon>
    </lineage>
</organism>
<keyword evidence="4" id="KW-0297">G-protein coupled receptor</keyword>
<evidence type="ECO:0000256" key="4">
    <source>
        <dbReference type="ARBA" id="ARBA00023040"/>
    </source>
</evidence>
<comment type="subcellular location">
    <subcellularLocation>
        <location evidence="1">Membrane</location>
        <topology evidence="1">Multi-pass membrane protein</topology>
    </subcellularLocation>
</comment>
<dbReference type="OrthoDB" id="2101615at2759"/>
<reference evidence="10 11" key="1">
    <citation type="journal article" date="2018" name="Sci. Rep.">
        <title>Comparative analysis of the Pocillopora damicornis genome highlights role of immune system in coral evolution.</title>
        <authorList>
            <person name="Cunning R."/>
            <person name="Bay R.A."/>
            <person name="Gillette P."/>
            <person name="Baker A.C."/>
            <person name="Traylor-Knowles N."/>
        </authorList>
    </citation>
    <scope>NUCLEOTIDE SEQUENCE [LARGE SCALE GENOMIC DNA]</scope>
    <source>
        <strain evidence="10">RSMAS</strain>
        <tissue evidence="10">Whole animal</tissue>
    </source>
</reference>
<feature type="domain" description="G-protein coupled receptors family 1 profile" evidence="9">
    <location>
        <begin position="28"/>
        <end position="286"/>
    </location>
</feature>
<evidence type="ECO:0000256" key="2">
    <source>
        <dbReference type="ARBA" id="ARBA00022692"/>
    </source>
</evidence>
<keyword evidence="3 8" id="KW-1133">Transmembrane helix</keyword>
<feature type="transmembrane region" description="Helical" evidence="8">
    <location>
        <begin position="12"/>
        <end position="37"/>
    </location>
</feature>
<dbReference type="InterPro" id="IPR050125">
    <property type="entry name" value="GPCR_opsins"/>
</dbReference>
<feature type="transmembrane region" description="Helical" evidence="8">
    <location>
        <begin position="90"/>
        <end position="108"/>
    </location>
</feature>
<feature type="transmembrane region" description="Helical" evidence="8">
    <location>
        <begin position="266"/>
        <end position="289"/>
    </location>
</feature>
<name>A0A3M6UWE7_POCDA</name>
<evidence type="ECO:0000256" key="7">
    <source>
        <dbReference type="ARBA" id="ARBA00023224"/>
    </source>
</evidence>
<feature type="transmembrane region" description="Helical" evidence="8">
    <location>
        <begin position="233"/>
        <end position="260"/>
    </location>
</feature>
<keyword evidence="11" id="KW-1185">Reference proteome</keyword>
<dbReference type="InterPro" id="IPR000276">
    <property type="entry name" value="GPCR_Rhodpsn"/>
</dbReference>
<dbReference type="GO" id="GO:0016020">
    <property type="term" value="C:membrane"/>
    <property type="evidence" value="ECO:0007669"/>
    <property type="project" value="UniProtKB-SubCell"/>
</dbReference>
<gene>
    <name evidence="10" type="ORF">pdam_00006692</name>
</gene>
<dbReference type="PROSITE" id="PS50262">
    <property type="entry name" value="G_PROTEIN_RECEP_F1_2"/>
    <property type="match status" value="1"/>
</dbReference>
<protein>
    <recommendedName>
        <fullName evidence="9">G-protein coupled receptors family 1 profile domain-containing protein</fullName>
    </recommendedName>
</protein>
<dbReference type="CDD" id="cd14969">
    <property type="entry name" value="7tmA_Opsins_type2_animals"/>
    <property type="match status" value="1"/>
</dbReference>
<sequence length="346" mass="39070">MNQLVLLDKWSTIFMFTESFACLLGIVLNGIVIFTFGKNTNRKISAPSYFILSMAVCDFLSCALAVPLAIARHFQGDWPLGKTGCKVHAFMIFLLALVSITHLAIISLGKYLTITKSLSKDSYFNKRNVLLLIVGWWIYSLMFSVPPLLGWSSYGLEGINVTCSVQWESSAFSDRAYFGVVIVSCFFLPLFVIVSCYYKIHRVSRLIVVNTSRRGGITITASRALMKRHRKSAMYFLAIVAAFLIPWLPYATVAFLLAIGQKINPIATSACSVFAKISFFLNPMLYGILHSKFRRRFIHLVPLIRRNRSVKPWSVIFEYVQSISWFSILLTPVSVNRASKHELNGN</sequence>
<comment type="caution">
    <text evidence="10">The sequence shown here is derived from an EMBL/GenBank/DDBJ whole genome shotgun (WGS) entry which is preliminary data.</text>
</comment>
<evidence type="ECO:0000256" key="1">
    <source>
        <dbReference type="ARBA" id="ARBA00004141"/>
    </source>
</evidence>
<feature type="transmembrane region" description="Helical" evidence="8">
    <location>
        <begin position="129"/>
        <end position="149"/>
    </location>
</feature>